<dbReference type="AlphaFoldDB" id="A0A0H5QCU9"/>
<name>A0A0H5QCU9_9ZZZZ</name>
<dbReference type="EMBL" id="LN852811">
    <property type="protein sequence ID" value="CRY93987.1"/>
    <property type="molecule type" value="Genomic_DNA"/>
</dbReference>
<organism evidence="1">
    <name type="scientific">uncultured prokaryote</name>
    <dbReference type="NCBI Taxonomy" id="198431"/>
    <lineage>
        <taxon>unclassified sequences</taxon>
        <taxon>environmental samples</taxon>
    </lineage>
</organism>
<evidence type="ECO:0000313" key="1">
    <source>
        <dbReference type="EMBL" id="CRY93987.1"/>
    </source>
</evidence>
<proteinExistence type="predicted"/>
<reference evidence="1" key="1">
    <citation type="submission" date="2015-06" db="EMBL/GenBank/DDBJ databases">
        <authorList>
            <person name="Joergensen T."/>
        </authorList>
    </citation>
    <scope>NUCLEOTIDE SEQUENCE</scope>
    <source>
        <strain evidence="1">RGRH0121</strain>
    </source>
</reference>
<accession>A0A0H5QCU9</accession>
<reference evidence="1" key="2">
    <citation type="submission" date="2015-07" db="EMBL/GenBank/DDBJ databases">
        <title>Plasmids, circular viruses and viroids from rat gut.</title>
        <authorList>
            <person name="Jorgensen T.J."/>
            <person name="Hansen M.A."/>
            <person name="Xu Z."/>
            <person name="Tabak M.A."/>
            <person name="Sorensen S.J."/>
            <person name="Hansen L.H."/>
        </authorList>
    </citation>
    <scope>NUCLEOTIDE SEQUENCE</scope>
    <source>
        <strain evidence="1">RGRH0121</strain>
    </source>
</reference>
<protein>
    <submittedName>
        <fullName evidence="1">Uncharacterized protein</fullName>
    </submittedName>
</protein>
<sequence length="41" mass="4142">MQLSAKVDNCQGMAEAVLDEVVPLGLALDALAAADLPTTAD</sequence>